<dbReference type="Pfam" id="PF19276">
    <property type="entry name" value="HD_assoc_2"/>
    <property type="match status" value="1"/>
</dbReference>
<dbReference type="SUPFAM" id="SSF109604">
    <property type="entry name" value="HD-domain/PDEase-like"/>
    <property type="match status" value="1"/>
</dbReference>
<gene>
    <name evidence="2" type="ORF">ENU31_04085</name>
</gene>
<evidence type="ECO:0000259" key="1">
    <source>
        <dbReference type="PROSITE" id="PS51831"/>
    </source>
</evidence>
<organism evidence="2">
    <name type="scientific">Ignisphaera aggregans</name>
    <dbReference type="NCBI Taxonomy" id="334771"/>
    <lineage>
        <taxon>Archaea</taxon>
        <taxon>Thermoproteota</taxon>
        <taxon>Thermoprotei</taxon>
        <taxon>Desulfurococcales</taxon>
        <taxon>Desulfurococcaceae</taxon>
        <taxon>Ignisphaera</taxon>
    </lineage>
</organism>
<feature type="domain" description="HD" evidence="1">
    <location>
        <begin position="75"/>
        <end position="195"/>
    </location>
</feature>
<dbReference type="PROSITE" id="PS51831">
    <property type="entry name" value="HD"/>
    <property type="match status" value="1"/>
</dbReference>
<dbReference type="GO" id="GO:0008832">
    <property type="term" value="F:dGTPase activity"/>
    <property type="evidence" value="ECO:0007669"/>
    <property type="project" value="TreeGrafter"/>
</dbReference>
<name>A0A7C4H314_9CREN</name>
<accession>A0A7C4H314</accession>
<dbReference type="PANTHER" id="PTHR11373:SF4">
    <property type="entry name" value="DEOXYNUCLEOSIDE TRIPHOSPHATE TRIPHOSPHOHYDROLASE SAMHD1"/>
    <property type="match status" value="1"/>
</dbReference>
<proteinExistence type="predicted"/>
<dbReference type="InterPro" id="IPR003607">
    <property type="entry name" value="HD/PDEase_dom"/>
</dbReference>
<reference evidence="2" key="1">
    <citation type="journal article" date="2020" name="mSystems">
        <title>Genome- and Community-Level Interaction Insights into Carbon Utilization and Element Cycling Functions of Hydrothermarchaeota in Hydrothermal Sediment.</title>
        <authorList>
            <person name="Zhou Z."/>
            <person name="Liu Y."/>
            <person name="Xu W."/>
            <person name="Pan J."/>
            <person name="Luo Z.H."/>
            <person name="Li M."/>
        </authorList>
    </citation>
    <scope>NUCLEOTIDE SEQUENCE [LARGE SCALE GENOMIC DNA]</scope>
    <source>
        <strain evidence="2">SpSt-658</strain>
    </source>
</reference>
<dbReference type="SMART" id="SM00471">
    <property type="entry name" value="HDc"/>
    <property type="match status" value="1"/>
</dbReference>
<dbReference type="CDD" id="cd00077">
    <property type="entry name" value="HDc"/>
    <property type="match status" value="1"/>
</dbReference>
<dbReference type="InterPro" id="IPR045509">
    <property type="entry name" value="HD_assoc_2"/>
</dbReference>
<dbReference type="PANTHER" id="PTHR11373">
    <property type="entry name" value="DEOXYNUCLEOSIDE TRIPHOSPHATE TRIPHOSPHOHYDROLASE"/>
    <property type="match status" value="1"/>
</dbReference>
<dbReference type="Gene3D" id="1.10.3210.10">
    <property type="entry name" value="Hypothetical protein af1432"/>
    <property type="match status" value="1"/>
</dbReference>
<dbReference type="EMBL" id="DTCA01000122">
    <property type="protein sequence ID" value="HGM07571.1"/>
    <property type="molecule type" value="Genomic_DNA"/>
</dbReference>
<dbReference type="Pfam" id="PF01966">
    <property type="entry name" value="HD"/>
    <property type="match status" value="1"/>
</dbReference>
<dbReference type="InterPro" id="IPR006674">
    <property type="entry name" value="HD_domain"/>
</dbReference>
<dbReference type="AlphaFoldDB" id="A0A7C4H314"/>
<sequence length="444" mass="51532">MRVEIGLSVSKGDFVNLSDIRVRNVVKRIYDEVHGYIELSDIELDIVNTSIFQRLRYVKQLATAWYVYPGATHTRFSHSLGAMHIAGLIASKFYRLGYIYDVNDIQLLRLAALLHDVGHTPFSHAIEPFYRHRLNINHEDISRVIISESSELRDVLSKHGFDYREIIALLEGRYKEPLYNQLLSSDIDIDRMDYLIRDALHTGVTYGMIDIHRIIATISVDGDGNIAILDKGIDSIDNFYLARMHMYRAVYYHKTLVGYELMLRKIYEYLCNNYSDSLLFKSLQDIAKSIRNGDIAYWNDEWLSGLMIQVYRSRSVPKELIELIDSFFKRKGYKIIIDRSSFGNTQLDVSNDGDVQMIRHTTSIARGIVEEYQIAPFVDDIKIIDEDPHVVPRIISGKKSVPITMTETSIVKYIPRRYHIKRLYVLSSEWNKVYNVLKSRGIIE</sequence>
<comment type="caution">
    <text evidence="2">The sequence shown here is derived from an EMBL/GenBank/DDBJ whole genome shotgun (WGS) entry which is preliminary data.</text>
</comment>
<dbReference type="InterPro" id="IPR050135">
    <property type="entry name" value="dGTPase-like"/>
</dbReference>
<evidence type="ECO:0000313" key="2">
    <source>
        <dbReference type="EMBL" id="HGM07571.1"/>
    </source>
</evidence>
<protein>
    <submittedName>
        <fullName evidence="2">HD domain-containing protein</fullName>
    </submittedName>
</protein>
<dbReference type="GO" id="GO:0006203">
    <property type="term" value="P:dGTP catabolic process"/>
    <property type="evidence" value="ECO:0007669"/>
    <property type="project" value="TreeGrafter"/>
</dbReference>